<protein>
    <recommendedName>
        <fullName evidence="4">Mce-associated membrane protein</fullName>
    </recommendedName>
</protein>
<dbReference type="EMBL" id="FNUJ01000001">
    <property type="protein sequence ID" value="SEF21822.1"/>
    <property type="molecule type" value="Genomic_DNA"/>
</dbReference>
<organism evidence="2 3">
    <name type="scientific">Amycolatopsis pretoriensis</name>
    <dbReference type="NCBI Taxonomy" id="218821"/>
    <lineage>
        <taxon>Bacteria</taxon>
        <taxon>Bacillati</taxon>
        <taxon>Actinomycetota</taxon>
        <taxon>Actinomycetes</taxon>
        <taxon>Pseudonocardiales</taxon>
        <taxon>Pseudonocardiaceae</taxon>
        <taxon>Amycolatopsis</taxon>
    </lineage>
</organism>
<evidence type="ECO:0000313" key="2">
    <source>
        <dbReference type="EMBL" id="SEF21822.1"/>
    </source>
</evidence>
<name>A0A1H5Q6U1_9PSEU</name>
<gene>
    <name evidence="2" type="ORF">SAMN05421837_1011084</name>
</gene>
<evidence type="ECO:0000313" key="3">
    <source>
        <dbReference type="Proteomes" id="UP000198878"/>
    </source>
</evidence>
<dbReference type="STRING" id="218821.SAMN05421837_1011084"/>
<sequence>MGTRRTAGAGRVARTGLLAAASATLLLGPAACTAETVGTGVPAPAALSSAVTSAGEVAASAARTPEAAVTGWVTQILKEDYAAACRSSAAGTPDPEKLCASDGKAVKTLGKLHEAWAKPGVDTGAAVETERVEVTGDTATAPDTSIKIGGKSLRELELVGSSGDTSSFRLTLKLTKKDGAWYVSDFELAV</sequence>
<keyword evidence="3" id="KW-1185">Reference proteome</keyword>
<feature type="signal peptide" evidence="1">
    <location>
        <begin position="1"/>
        <end position="34"/>
    </location>
</feature>
<dbReference type="Proteomes" id="UP000198878">
    <property type="component" value="Unassembled WGS sequence"/>
</dbReference>
<reference evidence="3" key="1">
    <citation type="submission" date="2016-10" db="EMBL/GenBank/DDBJ databases">
        <authorList>
            <person name="Varghese N."/>
            <person name="Submissions S."/>
        </authorList>
    </citation>
    <scope>NUCLEOTIDE SEQUENCE [LARGE SCALE GENOMIC DNA]</scope>
    <source>
        <strain evidence="3">DSM 44654</strain>
    </source>
</reference>
<evidence type="ECO:0008006" key="4">
    <source>
        <dbReference type="Google" id="ProtNLM"/>
    </source>
</evidence>
<feature type="chain" id="PRO_5039609031" description="Mce-associated membrane protein" evidence="1">
    <location>
        <begin position="35"/>
        <end position="190"/>
    </location>
</feature>
<dbReference type="AlphaFoldDB" id="A0A1H5Q6U1"/>
<keyword evidence="1" id="KW-0732">Signal</keyword>
<evidence type="ECO:0000256" key="1">
    <source>
        <dbReference type="SAM" id="SignalP"/>
    </source>
</evidence>
<proteinExistence type="predicted"/>
<accession>A0A1H5Q6U1</accession>